<name>A0ACC2B8U1_DIPCM</name>
<accession>A0ACC2B8U1</accession>
<evidence type="ECO:0000313" key="2">
    <source>
        <dbReference type="Proteomes" id="UP001162992"/>
    </source>
</evidence>
<sequence length="1321" mass="146921">MEIMERDRERDRHRAVERLMELRMNDGRLIDERDSNRASSRSSEREVFVGGRALDRKRSQDNGLYAKVEHLEPDRDKAEETPDEKLSLKYPGRVNVLERMRALEREREEERERMRERTSEEGRESEKVESSGRDELLQELISQYKTALGELIVNSKPIITNLSIIAGENMHAAKGIAGAVCTHILEVPKEQKLPSLYLLDSIVKNIGGDYVRYFAARLPEIFCKAYRQVDPTVHPTMQHLFHTWSGVFPESPLRRIEVELEFAPQSNGPSTTPLQAKSVDSSSRTGHSIHVNPRYFEAQRQRLQQTSRAEVAAVGKVVDIGQRQMETSSVHEITKVWPDPAVSRPSILQHPQRVDPFDKLGLTQESASEHSGENVGFESPRRELASRRGMDRDILRDRKWILPREEFGKGARDSDIPSSEKNGLDWRTATARGSPLDELRNSRLVRPLYSQSSDLVDRSKQRIRNWPNSEEEEEYIWDERSSSRDRELDIDIGRREEWNTIDQGKSFLMNRPMRGRWPKLQSDFSETPDWRRHLGSLYLEQPLAFNVRPSSFQELDNRLHQSNSHLMTGLGGLQEPISGVDVLAMRHHPYAPLSTLRQFGLNAQATLHSLQGTVPGCNASLSALNPSYIPQHSDSAVYSPMRLESSTFEPSSMLRSFYQTNPTAYLGAGSPPIGSLSPVTPASNVALQSVSHWQPKLPRFLGNKFSLQHTHSLPHIRPPPPSITSQQQLANTINSSNKQTAVLSIDSPNPVQLVKVSQPFPQSQVVLPPQEFSSQKHLPEDRQEFELSILQGLERPQLPLLQGSRGHQQLPSVLSMLEGQYVQGLQPQQHEEALGPLQEPEHIQNLLPVRPPPQSQQPLTLQASQSQPIQPPKNVVPGVLSLPSLGAVSAPQDQPNNDNVVKTFLKTGVAPPGRNSLFQSQPQPSSSIGIGEITPSILPPLQIQPPLPSGPPPFQFPASIVNPMTVQNFSPALSLSNSVPPPQPATSLGTYSKQPKRIPRPPLPPGPPPPLTLAGSGTMQPTLSGETGSVNQLSSLLSSLVACGLISAPNTTTSSTTFSVSVSTPPQAFLPTLQSSDFSFLSTEVPQVFAFSTSTASIISTSIPVPDMVAVHDSDNSRPAHIIGTEFEPDVLKERHESVINSLYSDFPRQCKTCGLRFGAQEDHSKHMDWHVARNRRQKSQKTVSRKLFLSVKDWVGGTGVSAPVVAPFFAEEAEIKVEVQEILAVPADENQSTCALCQEPFEDFYSDETEEWMYKGAVYLNVLVGNAADKLDSTLRGPIVHAKCKSESAGTVGTDSSEDVNEVCFLSYNYAIKFFHLCSC</sequence>
<evidence type="ECO:0000313" key="1">
    <source>
        <dbReference type="EMBL" id="KAJ7526175.1"/>
    </source>
</evidence>
<reference evidence="2" key="1">
    <citation type="journal article" date="2024" name="Proc. Natl. Acad. Sci. U.S.A.">
        <title>Extraordinary preservation of gene collinearity over three hundred million years revealed in homosporous lycophytes.</title>
        <authorList>
            <person name="Li C."/>
            <person name="Wickell D."/>
            <person name="Kuo L.Y."/>
            <person name="Chen X."/>
            <person name="Nie B."/>
            <person name="Liao X."/>
            <person name="Peng D."/>
            <person name="Ji J."/>
            <person name="Jenkins J."/>
            <person name="Williams M."/>
            <person name="Shu S."/>
            <person name="Plott C."/>
            <person name="Barry K."/>
            <person name="Rajasekar S."/>
            <person name="Grimwood J."/>
            <person name="Han X."/>
            <person name="Sun S."/>
            <person name="Hou Z."/>
            <person name="He W."/>
            <person name="Dai G."/>
            <person name="Sun C."/>
            <person name="Schmutz J."/>
            <person name="Leebens-Mack J.H."/>
            <person name="Li F.W."/>
            <person name="Wang L."/>
        </authorList>
    </citation>
    <scope>NUCLEOTIDE SEQUENCE [LARGE SCALE GENOMIC DNA]</scope>
    <source>
        <strain evidence="2">cv. PW_Plant_1</strain>
    </source>
</reference>
<protein>
    <submittedName>
        <fullName evidence="1">Uncharacterized protein</fullName>
    </submittedName>
</protein>
<proteinExistence type="predicted"/>
<organism evidence="1 2">
    <name type="scientific">Diphasiastrum complanatum</name>
    <name type="common">Issler's clubmoss</name>
    <name type="synonym">Lycopodium complanatum</name>
    <dbReference type="NCBI Taxonomy" id="34168"/>
    <lineage>
        <taxon>Eukaryota</taxon>
        <taxon>Viridiplantae</taxon>
        <taxon>Streptophyta</taxon>
        <taxon>Embryophyta</taxon>
        <taxon>Tracheophyta</taxon>
        <taxon>Lycopodiopsida</taxon>
        <taxon>Lycopodiales</taxon>
        <taxon>Lycopodiaceae</taxon>
        <taxon>Lycopodioideae</taxon>
        <taxon>Diphasiastrum</taxon>
    </lineage>
</organism>
<dbReference type="EMBL" id="CM055108">
    <property type="protein sequence ID" value="KAJ7526175.1"/>
    <property type="molecule type" value="Genomic_DNA"/>
</dbReference>
<keyword evidence="2" id="KW-1185">Reference proteome</keyword>
<gene>
    <name evidence="1" type="ORF">O6H91_17G085600</name>
</gene>
<dbReference type="Proteomes" id="UP001162992">
    <property type="component" value="Chromosome 17"/>
</dbReference>
<comment type="caution">
    <text evidence="1">The sequence shown here is derived from an EMBL/GenBank/DDBJ whole genome shotgun (WGS) entry which is preliminary data.</text>
</comment>